<evidence type="ECO:0000313" key="3">
    <source>
        <dbReference type="EMBL" id="XCN74535.1"/>
    </source>
</evidence>
<reference evidence="3" key="2">
    <citation type="submission" date="2024-06" db="EMBL/GenBank/DDBJ databases">
        <authorList>
            <person name="Plum-Jensen L.E."/>
            <person name="Schramm A."/>
            <person name="Marshall I.P.G."/>
        </authorList>
    </citation>
    <scope>NUCLEOTIDE SEQUENCE</scope>
    <source>
        <strain evidence="3">Rat1</strain>
    </source>
</reference>
<evidence type="ECO:0000256" key="1">
    <source>
        <dbReference type="SAM" id="MobiDB-lite"/>
    </source>
</evidence>
<feature type="signal peptide" evidence="2">
    <location>
        <begin position="1"/>
        <end position="25"/>
    </location>
</feature>
<dbReference type="EMBL" id="CP159373">
    <property type="protein sequence ID" value="XCN74535.1"/>
    <property type="molecule type" value="Genomic_DNA"/>
</dbReference>
<gene>
    <name evidence="3" type="ORF">Q3M24_07260</name>
</gene>
<organism evidence="3">
    <name type="scientific">Candidatus Electrothrix aestuarii</name>
    <dbReference type="NCBI Taxonomy" id="3062594"/>
    <lineage>
        <taxon>Bacteria</taxon>
        <taxon>Pseudomonadati</taxon>
        <taxon>Thermodesulfobacteriota</taxon>
        <taxon>Desulfobulbia</taxon>
        <taxon>Desulfobulbales</taxon>
        <taxon>Desulfobulbaceae</taxon>
        <taxon>Candidatus Electrothrix</taxon>
    </lineage>
</organism>
<dbReference type="AlphaFoldDB" id="A0AAU8LZJ1"/>
<reference evidence="3" key="1">
    <citation type="journal article" date="2024" name="Syst. Appl. Microbiol.">
        <title>First single-strain enrichments of Electrothrix cable bacteria, description of E. aestuarii sp. nov. and E. rattekaaiensis sp. nov., and proposal of a cable bacteria taxonomy following the rules of the SeqCode.</title>
        <authorList>
            <person name="Plum-Jensen L.E."/>
            <person name="Schramm A."/>
            <person name="Marshall I.P.G."/>
        </authorList>
    </citation>
    <scope>NUCLEOTIDE SEQUENCE</scope>
    <source>
        <strain evidence="3">Rat1</strain>
    </source>
</reference>
<feature type="chain" id="PRO_5043639020" evidence="2">
    <location>
        <begin position="26"/>
        <end position="173"/>
    </location>
</feature>
<sequence>MNVKILLLGFALVCSALLASNGAFAQQCEAELISGRDRTIIDIISGASCNEVSRRCNKRLRRLRNQDPYFYRDAYCNIVDSPRRVDPRNSRDPRNRRNSRNPRDPRFSHSAQPQPQAYVTRAYDRCQAPGIVRCTQEWSDGRVVTEDHRCAGCRGYSNPSGDPCGWRCSFPQK</sequence>
<accession>A0AAU8LZJ1</accession>
<evidence type="ECO:0000256" key="2">
    <source>
        <dbReference type="SAM" id="SignalP"/>
    </source>
</evidence>
<name>A0AAU8LZJ1_9BACT</name>
<proteinExistence type="predicted"/>
<dbReference type="KEGG" id="eaj:Q3M24_07260"/>
<feature type="region of interest" description="Disordered" evidence="1">
    <location>
        <begin position="82"/>
        <end position="116"/>
    </location>
</feature>
<keyword evidence="2" id="KW-0732">Signal</keyword>
<feature type="compositionally biased region" description="Basic and acidic residues" evidence="1">
    <location>
        <begin position="82"/>
        <end position="107"/>
    </location>
</feature>
<protein>
    <submittedName>
        <fullName evidence="3">Uncharacterized protein</fullName>
    </submittedName>
</protein>